<dbReference type="EMBL" id="CAVNYO010000059">
    <property type="protein sequence ID" value="CAK5264535.1"/>
    <property type="molecule type" value="Genomic_DNA"/>
</dbReference>
<accession>A0AAD2Q153</accession>
<protein>
    <recommendedName>
        <fullName evidence="3">PLC-like phosphodiesterase</fullName>
    </recommendedName>
</protein>
<dbReference type="Gene3D" id="3.20.20.190">
    <property type="entry name" value="Phosphatidylinositol (PI) phosphodiesterase"/>
    <property type="match status" value="1"/>
</dbReference>
<organism evidence="1 2">
    <name type="scientific">Mycena citricolor</name>
    <dbReference type="NCBI Taxonomy" id="2018698"/>
    <lineage>
        <taxon>Eukaryota</taxon>
        <taxon>Fungi</taxon>
        <taxon>Dikarya</taxon>
        <taxon>Basidiomycota</taxon>
        <taxon>Agaricomycotina</taxon>
        <taxon>Agaricomycetes</taxon>
        <taxon>Agaricomycetidae</taxon>
        <taxon>Agaricales</taxon>
        <taxon>Marasmiineae</taxon>
        <taxon>Mycenaceae</taxon>
        <taxon>Mycena</taxon>
    </lineage>
</organism>
<feature type="non-terminal residue" evidence="1">
    <location>
        <position position="384"/>
    </location>
</feature>
<dbReference type="GO" id="GO:0008081">
    <property type="term" value="F:phosphoric diester hydrolase activity"/>
    <property type="evidence" value="ECO:0007669"/>
    <property type="project" value="InterPro"/>
</dbReference>
<gene>
    <name evidence="1" type="ORF">MYCIT1_LOCUS4778</name>
</gene>
<evidence type="ECO:0000313" key="2">
    <source>
        <dbReference type="Proteomes" id="UP001295794"/>
    </source>
</evidence>
<sequence>LSPSSLSFFTPSRTYFYLTVVASNLTMLLKSSGLLQGVLFSLLAAVGSAGTLRRATTCNGHSELCNRSYGNITYIGAHDSYAVGTNNLAVNQDYDITQQLTDGVRMLQSQVHNNSGTIQLCHTSCVLYNGGTLQDYLTKVKTWMDANPNEVVTLLIVNSDNFPASSFASVFAAAGVDKLSYAPTSLPLTYNNWPTLSTLIDAGTRLVTFLDNGADTTVAPYLIDEFTNMWETPFDVTTSFDCSVNRSHVADTATSMYVINHFFDTVVFGSPVPDVADANTTNAVSGTRALGTQAALCQTQYGRPPTFMLVDFYEYGGGSVFQVAAGLNGVTYAPTTPIAVPISTSSSSSTSGSSTTGGSPSDVVVSRAQLGAAVIIASLVAYFM</sequence>
<dbReference type="PANTHER" id="PTHR13593">
    <property type="match status" value="1"/>
</dbReference>
<dbReference type="AlphaFoldDB" id="A0AAD2Q153"/>
<reference evidence="1" key="1">
    <citation type="submission" date="2023-11" db="EMBL/GenBank/DDBJ databases">
        <authorList>
            <person name="De Vega J J."/>
            <person name="De Vega J J."/>
        </authorList>
    </citation>
    <scope>NUCLEOTIDE SEQUENCE</scope>
</reference>
<dbReference type="Pfam" id="PF26146">
    <property type="entry name" value="PI-PLC_X"/>
    <property type="match status" value="1"/>
</dbReference>
<evidence type="ECO:0008006" key="3">
    <source>
        <dbReference type="Google" id="ProtNLM"/>
    </source>
</evidence>
<evidence type="ECO:0000313" key="1">
    <source>
        <dbReference type="EMBL" id="CAK5264535.1"/>
    </source>
</evidence>
<keyword evidence="2" id="KW-1185">Reference proteome</keyword>
<dbReference type="PANTHER" id="PTHR13593:SF140">
    <property type="entry name" value="PLC-LIKE PHOSPHODIESTERASE"/>
    <property type="match status" value="1"/>
</dbReference>
<dbReference type="InterPro" id="IPR017946">
    <property type="entry name" value="PLC-like_Pdiesterase_TIM-brl"/>
</dbReference>
<dbReference type="SUPFAM" id="SSF51695">
    <property type="entry name" value="PLC-like phosphodiesterases"/>
    <property type="match status" value="1"/>
</dbReference>
<name>A0AAD2Q153_9AGAR</name>
<proteinExistence type="predicted"/>
<dbReference type="Proteomes" id="UP001295794">
    <property type="component" value="Unassembled WGS sequence"/>
</dbReference>
<dbReference type="GO" id="GO:0006629">
    <property type="term" value="P:lipid metabolic process"/>
    <property type="evidence" value="ECO:0007669"/>
    <property type="project" value="InterPro"/>
</dbReference>
<comment type="caution">
    <text evidence="1">The sequence shown here is derived from an EMBL/GenBank/DDBJ whole genome shotgun (WGS) entry which is preliminary data.</text>
</comment>
<dbReference type="InterPro" id="IPR051057">
    <property type="entry name" value="PI-PLC_domain"/>
</dbReference>